<gene>
    <name evidence="3" type="ORF">BDZ94DRAFT_504128</name>
</gene>
<accession>A0A9P6CJE8</accession>
<evidence type="ECO:0000313" key="3">
    <source>
        <dbReference type="EMBL" id="KAF9464260.1"/>
    </source>
</evidence>
<sequence length="472" mass="50357">MASSTTSWMPPVGKYPVAVGSSLGRALKARNNKGVPPPAPPGKRGIPTKDYFSFRYNFQPPSTDSNKQGNIEMRTIVGDGGKEGRIGTMQKASTQPGEGHQFGVLESPPKEFDCVVIFDEETMSFTLEKLDSTLQIKYEQKISMPGTPVPTVNPPPTQTLDFEAELERELLGEDDADGEIDTEVVSTSITLRQEEEEEEGEMTEEIIIPPPPPKPKPRKSAVPPPGKPRQPAKAAPASTPAPPPAPTPAPPPVLKPAPAPPVPTSLPPKPKPKPKPVPVPRVKKPKREPSPVSPPSHPLADADEEDLQFGRPAKRARPSPPSEGLALPGVSTSIYTPPPPVSAPPPKTGGKRLANLPPPMPAPASESEEEWDEVVDVTKDEDVEDDFDIFGDAAAASAGGEEIDVNAFEMELNMQMEESDDDFLAAAVSPEPDDEPVRGMPISLKQLAAGTDGVAGYASEDEYSSSEESDDD</sequence>
<name>A0A9P6CJE8_9AGAR</name>
<evidence type="ECO:0000259" key="2">
    <source>
        <dbReference type="Pfam" id="PF09816"/>
    </source>
</evidence>
<dbReference type="InterPro" id="IPR019194">
    <property type="entry name" value="Tscrpt_elong_fac_Eaf_N"/>
</dbReference>
<dbReference type="PRINTS" id="PR01217">
    <property type="entry name" value="PRICHEXTENSN"/>
</dbReference>
<dbReference type="OrthoDB" id="125903at2759"/>
<feature type="region of interest" description="Disordered" evidence="1">
    <location>
        <begin position="173"/>
        <end position="374"/>
    </location>
</feature>
<keyword evidence="4" id="KW-1185">Reference proteome</keyword>
<protein>
    <recommendedName>
        <fullName evidence="2">Transcription elongation factor Eaf N-terminal domain-containing protein</fullName>
    </recommendedName>
</protein>
<evidence type="ECO:0000313" key="4">
    <source>
        <dbReference type="Proteomes" id="UP000807353"/>
    </source>
</evidence>
<dbReference type="AlphaFoldDB" id="A0A9P6CJE8"/>
<dbReference type="Pfam" id="PF09816">
    <property type="entry name" value="EAF"/>
    <property type="match status" value="1"/>
</dbReference>
<dbReference type="Proteomes" id="UP000807353">
    <property type="component" value="Unassembled WGS sequence"/>
</dbReference>
<feature type="compositionally biased region" description="Acidic residues" evidence="1">
    <location>
        <begin position="173"/>
        <end position="182"/>
    </location>
</feature>
<proteinExistence type="predicted"/>
<reference evidence="3" key="1">
    <citation type="submission" date="2020-11" db="EMBL/GenBank/DDBJ databases">
        <authorList>
            <consortium name="DOE Joint Genome Institute"/>
            <person name="Ahrendt S."/>
            <person name="Riley R."/>
            <person name="Andreopoulos W."/>
            <person name="Labutti K."/>
            <person name="Pangilinan J."/>
            <person name="Ruiz-Duenas F.J."/>
            <person name="Barrasa J.M."/>
            <person name="Sanchez-Garcia M."/>
            <person name="Camarero S."/>
            <person name="Miyauchi S."/>
            <person name="Serrano A."/>
            <person name="Linde D."/>
            <person name="Babiker R."/>
            <person name="Drula E."/>
            <person name="Ayuso-Fernandez I."/>
            <person name="Pacheco R."/>
            <person name="Padilla G."/>
            <person name="Ferreira P."/>
            <person name="Barriuso J."/>
            <person name="Kellner H."/>
            <person name="Castanera R."/>
            <person name="Alfaro M."/>
            <person name="Ramirez L."/>
            <person name="Pisabarro A.G."/>
            <person name="Kuo A."/>
            <person name="Tritt A."/>
            <person name="Lipzen A."/>
            <person name="He G."/>
            <person name="Yan M."/>
            <person name="Ng V."/>
            <person name="Cullen D."/>
            <person name="Martin F."/>
            <person name="Rosso M.-N."/>
            <person name="Henrissat B."/>
            <person name="Hibbett D."/>
            <person name="Martinez A.T."/>
            <person name="Grigoriev I.V."/>
        </authorList>
    </citation>
    <scope>NUCLEOTIDE SEQUENCE</scope>
    <source>
        <strain evidence="3">CBS 247.69</strain>
    </source>
</reference>
<feature type="compositionally biased region" description="Pro residues" evidence="1">
    <location>
        <begin position="239"/>
        <end position="279"/>
    </location>
</feature>
<feature type="compositionally biased region" description="Acidic residues" evidence="1">
    <location>
        <begin position="459"/>
        <end position="472"/>
    </location>
</feature>
<feature type="domain" description="Transcription elongation factor Eaf N-terminal" evidence="2">
    <location>
        <begin position="15"/>
        <end position="140"/>
    </location>
</feature>
<dbReference type="EMBL" id="MU150255">
    <property type="protein sequence ID" value="KAF9464260.1"/>
    <property type="molecule type" value="Genomic_DNA"/>
</dbReference>
<organism evidence="3 4">
    <name type="scientific">Collybia nuda</name>
    <dbReference type="NCBI Taxonomy" id="64659"/>
    <lineage>
        <taxon>Eukaryota</taxon>
        <taxon>Fungi</taxon>
        <taxon>Dikarya</taxon>
        <taxon>Basidiomycota</taxon>
        <taxon>Agaricomycotina</taxon>
        <taxon>Agaricomycetes</taxon>
        <taxon>Agaricomycetidae</taxon>
        <taxon>Agaricales</taxon>
        <taxon>Tricholomatineae</taxon>
        <taxon>Clitocybaceae</taxon>
        <taxon>Collybia</taxon>
    </lineage>
</organism>
<feature type="compositionally biased region" description="Pro residues" evidence="1">
    <location>
        <begin position="336"/>
        <end position="347"/>
    </location>
</feature>
<feature type="compositionally biased region" description="Acidic residues" evidence="1">
    <location>
        <begin position="194"/>
        <end position="204"/>
    </location>
</feature>
<comment type="caution">
    <text evidence="3">The sequence shown here is derived from an EMBL/GenBank/DDBJ whole genome shotgun (WGS) entry which is preliminary data.</text>
</comment>
<feature type="region of interest" description="Disordered" evidence="1">
    <location>
        <begin position="449"/>
        <end position="472"/>
    </location>
</feature>
<evidence type="ECO:0000256" key="1">
    <source>
        <dbReference type="SAM" id="MobiDB-lite"/>
    </source>
</evidence>